<feature type="transmembrane region" description="Helical" evidence="1">
    <location>
        <begin position="378"/>
        <end position="400"/>
    </location>
</feature>
<sequence length="489" mass="49131">MSGSLWLKAESAGLDTLPAIPRPRPGWAAADPIDALTTRLEEVIAAAVHPDEIAAILESDGMTDDHIRLTYGRENSFALAEDLYARVERRFPEPDGPPADPWHTGLGGCLLRGLVFALPGLAYVLGAPLLAGPSGAPGLPAGTVPLLAGAVTGWVWNQALSHRAYSWLGLGDRRAATRALLHGAPAGALTGALVAFTVAAAGPGEWGGAVFAAGQAVYLGAATVLLVLHRERALLGALAPLIAGTPAAFWLGLPDPARAALLGTSLALAVGLAGRELLPATTPAGERGRTGRAAPRLTASLPYGLFGLGTGGLVLYAAIADIVAGGAGAATAGPTAVALTLSMGPAEWLLHRFRSESLAGLRASTSSRAFRRATATTLALCLTVYLAVLLALAVTGALLWPGAPDIGGIRLMSLLLIGTVLWAALLLQSFGAVLSAAVVCGTAAGAQTVALATGTGDPRLVGALVAGAAAVVLAVLGGVLLGRATAHRT</sequence>
<feature type="transmembrane region" description="Helical" evidence="1">
    <location>
        <begin position="325"/>
        <end position="344"/>
    </location>
</feature>
<keyword evidence="1" id="KW-1133">Transmembrane helix</keyword>
<feature type="transmembrane region" description="Helical" evidence="1">
    <location>
        <begin position="137"/>
        <end position="157"/>
    </location>
</feature>
<organism evidence="2 3">
    <name type="scientific">Streptomyces gobitricini</name>
    <dbReference type="NCBI Taxonomy" id="68211"/>
    <lineage>
        <taxon>Bacteria</taxon>
        <taxon>Bacillati</taxon>
        <taxon>Actinomycetota</taxon>
        <taxon>Actinomycetes</taxon>
        <taxon>Kitasatosporales</taxon>
        <taxon>Streptomycetaceae</taxon>
        <taxon>Streptomyces</taxon>
    </lineage>
</organism>
<feature type="transmembrane region" description="Helical" evidence="1">
    <location>
        <begin position="460"/>
        <end position="481"/>
    </location>
</feature>
<feature type="transmembrane region" description="Helical" evidence="1">
    <location>
        <begin position="434"/>
        <end position="454"/>
    </location>
</feature>
<feature type="transmembrane region" description="Helical" evidence="1">
    <location>
        <begin position="234"/>
        <end position="253"/>
    </location>
</feature>
<feature type="transmembrane region" description="Helical" evidence="1">
    <location>
        <begin position="206"/>
        <end position="227"/>
    </location>
</feature>
<feature type="transmembrane region" description="Helical" evidence="1">
    <location>
        <begin position="178"/>
        <end position="200"/>
    </location>
</feature>
<name>A0ABN3LX83_9ACTN</name>
<feature type="transmembrane region" description="Helical" evidence="1">
    <location>
        <begin position="299"/>
        <end position="319"/>
    </location>
</feature>
<feature type="transmembrane region" description="Helical" evidence="1">
    <location>
        <begin position="259"/>
        <end position="278"/>
    </location>
</feature>
<feature type="transmembrane region" description="Helical" evidence="1">
    <location>
        <begin position="109"/>
        <end position="131"/>
    </location>
</feature>
<feature type="transmembrane region" description="Helical" evidence="1">
    <location>
        <begin position="406"/>
        <end position="427"/>
    </location>
</feature>
<dbReference type="Proteomes" id="UP001499942">
    <property type="component" value="Unassembled WGS sequence"/>
</dbReference>
<keyword evidence="1" id="KW-0812">Transmembrane</keyword>
<dbReference type="RefSeq" id="WP_344359960.1">
    <property type="nucleotide sequence ID" value="NZ_BAAASR010000014.1"/>
</dbReference>
<keyword evidence="3" id="KW-1185">Reference proteome</keyword>
<evidence type="ECO:0000256" key="1">
    <source>
        <dbReference type="SAM" id="Phobius"/>
    </source>
</evidence>
<proteinExistence type="predicted"/>
<evidence type="ECO:0000313" key="3">
    <source>
        <dbReference type="Proteomes" id="UP001499942"/>
    </source>
</evidence>
<reference evidence="2 3" key="1">
    <citation type="journal article" date="2019" name="Int. J. Syst. Evol. Microbiol.">
        <title>The Global Catalogue of Microorganisms (GCM) 10K type strain sequencing project: providing services to taxonomists for standard genome sequencing and annotation.</title>
        <authorList>
            <consortium name="The Broad Institute Genomics Platform"/>
            <consortium name="The Broad Institute Genome Sequencing Center for Infectious Disease"/>
            <person name="Wu L."/>
            <person name="Ma J."/>
        </authorList>
    </citation>
    <scope>NUCLEOTIDE SEQUENCE [LARGE SCALE GENOMIC DNA]</scope>
    <source>
        <strain evidence="2 3">JCM 5062</strain>
    </source>
</reference>
<comment type="caution">
    <text evidence="2">The sequence shown here is derived from an EMBL/GenBank/DDBJ whole genome shotgun (WGS) entry which is preliminary data.</text>
</comment>
<gene>
    <name evidence="2" type="ORF">GCM10010393_23860</name>
</gene>
<dbReference type="EMBL" id="BAAASR010000014">
    <property type="protein sequence ID" value="GAA2491202.1"/>
    <property type="molecule type" value="Genomic_DNA"/>
</dbReference>
<evidence type="ECO:0008006" key="4">
    <source>
        <dbReference type="Google" id="ProtNLM"/>
    </source>
</evidence>
<keyword evidence="1" id="KW-0472">Membrane</keyword>
<evidence type="ECO:0000313" key="2">
    <source>
        <dbReference type="EMBL" id="GAA2491202.1"/>
    </source>
</evidence>
<accession>A0ABN3LX83</accession>
<protein>
    <recommendedName>
        <fullName evidence="4">Integral membrane protein</fullName>
    </recommendedName>
</protein>